<dbReference type="PANTHER" id="PTHR42939">
    <property type="entry name" value="ABC TRANSPORTER ATP-BINDING PROTEIN ALBC-RELATED"/>
    <property type="match status" value="1"/>
</dbReference>
<keyword evidence="2" id="KW-0547">Nucleotide-binding</keyword>
<dbReference type="GO" id="GO:0005524">
    <property type="term" value="F:ATP binding"/>
    <property type="evidence" value="ECO:0007669"/>
    <property type="project" value="UniProtKB-KW"/>
</dbReference>
<dbReference type="InterPro" id="IPR003439">
    <property type="entry name" value="ABC_transporter-like_ATP-bd"/>
</dbReference>
<sequence length="61" mass="6656">MIEMEQLSVSYRGAIALDDVSLQLYRGQQVGLIGPNGAGKSTLIKAMLGLVPHRGRVRFWG</sequence>
<dbReference type="PANTHER" id="PTHR42939:SF1">
    <property type="entry name" value="ABC TRANSPORTER ATP-BINDING PROTEIN ALBC-RELATED"/>
    <property type="match status" value="1"/>
</dbReference>
<dbReference type="GO" id="GO:0016887">
    <property type="term" value="F:ATP hydrolysis activity"/>
    <property type="evidence" value="ECO:0007669"/>
    <property type="project" value="InterPro"/>
</dbReference>
<evidence type="ECO:0000259" key="4">
    <source>
        <dbReference type="Pfam" id="PF00005"/>
    </source>
</evidence>
<accession>A0A1Z3HQ61</accession>
<dbReference type="InterPro" id="IPR027417">
    <property type="entry name" value="P-loop_NTPase"/>
</dbReference>
<dbReference type="EMBL" id="CP021983">
    <property type="protein sequence ID" value="ASC72454.1"/>
    <property type="molecule type" value="Genomic_DNA"/>
</dbReference>
<dbReference type="KEGG" id="hhg:XM38_034110"/>
<proteinExistence type="predicted"/>
<keyword evidence="6" id="KW-1185">Reference proteome</keyword>
<reference evidence="5 6" key="1">
    <citation type="journal article" date="2016" name="Biochim. Biophys. Acta">
        <title>Characterization of red-shifted phycobilisomes isolated from the chlorophyll f-containing cyanobacterium Halomicronema hongdechloris.</title>
        <authorList>
            <person name="Li Y."/>
            <person name="Lin Y."/>
            <person name="Garvey C.J."/>
            <person name="Birch D."/>
            <person name="Corkery R.W."/>
            <person name="Loughlin P.C."/>
            <person name="Scheer H."/>
            <person name="Willows R.D."/>
            <person name="Chen M."/>
        </authorList>
    </citation>
    <scope>NUCLEOTIDE SEQUENCE [LARGE SCALE GENOMIC DNA]</scope>
    <source>
        <strain evidence="5 6">C2206</strain>
    </source>
</reference>
<dbReference type="Gene3D" id="3.40.50.300">
    <property type="entry name" value="P-loop containing nucleotide triphosphate hydrolases"/>
    <property type="match status" value="1"/>
</dbReference>
<dbReference type="InterPro" id="IPR051782">
    <property type="entry name" value="ABC_Transporter_VariousFunc"/>
</dbReference>
<dbReference type="SUPFAM" id="SSF52540">
    <property type="entry name" value="P-loop containing nucleoside triphosphate hydrolases"/>
    <property type="match status" value="1"/>
</dbReference>
<evidence type="ECO:0000256" key="2">
    <source>
        <dbReference type="ARBA" id="ARBA00022741"/>
    </source>
</evidence>
<dbReference type="OrthoDB" id="1551385at2"/>
<keyword evidence="3" id="KW-0067">ATP-binding</keyword>
<dbReference type="AlphaFoldDB" id="A0A1Z3HQ61"/>
<keyword evidence="1" id="KW-0813">Transport</keyword>
<evidence type="ECO:0000313" key="6">
    <source>
        <dbReference type="Proteomes" id="UP000191901"/>
    </source>
</evidence>
<protein>
    <submittedName>
        <fullName evidence="5">ABC transporter protein</fullName>
    </submittedName>
</protein>
<evidence type="ECO:0000256" key="1">
    <source>
        <dbReference type="ARBA" id="ARBA00022448"/>
    </source>
</evidence>
<dbReference type="Pfam" id="PF00005">
    <property type="entry name" value="ABC_tran"/>
    <property type="match status" value="1"/>
</dbReference>
<name>A0A1Z3HQ61_9CYAN</name>
<dbReference type="Proteomes" id="UP000191901">
    <property type="component" value="Chromosome"/>
</dbReference>
<evidence type="ECO:0000256" key="3">
    <source>
        <dbReference type="ARBA" id="ARBA00022840"/>
    </source>
</evidence>
<feature type="domain" description="ABC transporter" evidence="4">
    <location>
        <begin position="17"/>
        <end position="59"/>
    </location>
</feature>
<evidence type="ECO:0000313" key="5">
    <source>
        <dbReference type="EMBL" id="ASC72454.1"/>
    </source>
</evidence>
<gene>
    <name evidence="5" type="ORF">XM38_034110</name>
</gene>
<organism evidence="5 6">
    <name type="scientific">Halomicronema hongdechloris C2206</name>
    <dbReference type="NCBI Taxonomy" id="1641165"/>
    <lineage>
        <taxon>Bacteria</taxon>
        <taxon>Bacillati</taxon>
        <taxon>Cyanobacteriota</taxon>
        <taxon>Cyanophyceae</taxon>
        <taxon>Nodosilineales</taxon>
        <taxon>Nodosilineaceae</taxon>
        <taxon>Halomicronema</taxon>
    </lineage>
</organism>